<dbReference type="Proteomes" id="UP000022910">
    <property type="component" value="Unassembled WGS sequence"/>
</dbReference>
<keyword evidence="1" id="KW-0547">Nucleotide-binding</keyword>
<dbReference type="Gene3D" id="1.25.40.10">
    <property type="entry name" value="Tetratricopeptide repeat domain"/>
    <property type="match status" value="1"/>
</dbReference>
<evidence type="ECO:0000259" key="3">
    <source>
        <dbReference type="PROSITE" id="PS50011"/>
    </source>
</evidence>
<reference evidence="4 5" key="1">
    <citation type="submission" date="2014-02" db="EMBL/GenBank/DDBJ databases">
        <title>Single nucleus genome sequencing reveals high similarity among nuclei of an endomycorrhizal fungus.</title>
        <authorList>
            <person name="Lin K."/>
            <person name="Geurts R."/>
            <person name="Zhang Z."/>
            <person name="Limpens E."/>
            <person name="Saunders D.G."/>
            <person name="Mu D."/>
            <person name="Pang E."/>
            <person name="Cao H."/>
            <person name="Cha H."/>
            <person name="Lin T."/>
            <person name="Zhou Q."/>
            <person name="Shang Y."/>
            <person name="Li Y."/>
            <person name="Ivanov S."/>
            <person name="Sharma T."/>
            <person name="Velzen R.V."/>
            <person name="Ruijter N.D."/>
            <person name="Aanen D.K."/>
            <person name="Win J."/>
            <person name="Kamoun S."/>
            <person name="Bisseling T."/>
            <person name="Huang S."/>
        </authorList>
    </citation>
    <scope>NUCLEOTIDE SEQUENCE [LARGE SCALE GENOMIC DNA]</scope>
    <source>
        <strain evidence="5">DAOM197198w</strain>
    </source>
</reference>
<sequence>MQDTEHTNEWVNLIEEVVDKEHFKSYEYKQFNNIQHIGTGEFGNVYHANWKNSGEQFALKSFFSLNKITVKEIVRELKIQHEVNFHDNFIRCYGITKLESDNHNDYWLVMEYANGGSLRNYLKENFNKLTWNDKYNIAYQLSCAVSCLYNEGILHNDLRSCNILVRDDTIKLADFGLSKRIGASSNFQSKLFEVVPYVDPKSFSRLRNNNQSTQVYSLNEKSDIYSLGVLLWEISSGQPPFYVEGKQYDIGLALEISQGLRETIVTDTPDEYVKIYTKCWDGEPGNRPTIYQVVDWLNDIITKTDAIVENHQMSNEQVLNETLSTNNSELQEDLSQLTQNFDKINIKEIDPMAILSKQENHLMEKDFNMIADEMNDFITELNIKGIEQKSKKQVIEYFYNHNINSQEFYNWLLNNQNASDSIFILGYFNYYGIIANKNKEKAFNLFIDELEKNNILAQHFIGHCYFYGHGTMKNNKLAIEYYEKVANKNLSYGQLNLGYCYRNGIGIKKDLEKAFYWYEKAANNGNVIATYNLGNCYGDGFGVKKDHNKAFELYKQSAKVGHLSGIMMLGYCYDKGIGTIIDKQKAFELYQNAANLEHNIAQYNLALMYEDGDGIAKDTDKAIYWYKKAAEQGDQDAQDKLEILQNNQ</sequence>
<dbReference type="PRINTS" id="PR00109">
    <property type="entry name" value="TYRKINASE"/>
</dbReference>
<keyword evidence="5" id="KW-1185">Reference proteome</keyword>
<dbReference type="PROSITE" id="PS00107">
    <property type="entry name" value="PROTEIN_KINASE_ATP"/>
    <property type="match status" value="1"/>
</dbReference>
<dbReference type="InterPro" id="IPR017441">
    <property type="entry name" value="Protein_kinase_ATP_BS"/>
</dbReference>
<dbReference type="InterPro" id="IPR052945">
    <property type="entry name" value="Mitotic_Regulator"/>
</dbReference>
<dbReference type="InterPro" id="IPR006597">
    <property type="entry name" value="Sel1-like"/>
</dbReference>
<accession>A0A015IKA9</accession>
<evidence type="ECO:0000256" key="2">
    <source>
        <dbReference type="SAM" id="Coils"/>
    </source>
</evidence>
<dbReference type="InterPro" id="IPR000719">
    <property type="entry name" value="Prot_kinase_dom"/>
</dbReference>
<dbReference type="PROSITE" id="PS00109">
    <property type="entry name" value="PROTEIN_KINASE_TYR"/>
    <property type="match status" value="1"/>
</dbReference>
<keyword evidence="2" id="KW-0175">Coiled coil</keyword>
<dbReference type="InterPro" id="IPR008266">
    <property type="entry name" value="Tyr_kinase_AS"/>
</dbReference>
<organism evidence="4 5">
    <name type="scientific">Rhizophagus irregularis (strain DAOM 197198w)</name>
    <name type="common">Glomus intraradices</name>
    <dbReference type="NCBI Taxonomy" id="1432141"/>
    <lineage>
        <taxon>Eukaryota</taxon>
        <taxon>Fungi</taxon>
        <taxon>Fungi incertae sedis</taxon>
        <taxon>Mucoromycota</taxon>
        <taxon>Glomeromycotina</taxon>
        <taxon>Glomeromycetes</taxon>
        <taxon>Glomerales</taxon>
        <taxon>Glomeraceae</taxon>
        <taxon>Rhizophagus</taxon>
    </lineage>
</organism>
<dbReference type="SMART" id="SM00671">
    <property type="entry name" value="SEL1"/>
    <property type="match status" value="6"/>
</dbReference>
<dbReference type="SUPFAM" id="SSF81901">
    <property type="entry name" value="HCP-like"/>
    <property type="match status" value="2"/>
</dbReference>
<dbReference type="EMBL" id="JEMT01028465">
    <property type="protein sequence ID" value="EXX54555.1"/>
    <property type="molecule type" value="Genomic_DNA"/>
</dbReference>
<dbReference type="PANTHER" id="PTHR43628:SF1">
    <property type="entry name" value="CHITIN SYNTHASE REGULATORY FACTOR 2-RELATED"/>
    <property type="match status" value="1"/>
</dbReference>
<evidence type="ECO:0000313" key="5">
    <source>
        <dbReference type="Proteomes" id="UP000022910"/>
    </source>
</evidence>
<gene>
    <name evidence="4" type="ORF">RirG_233450</name>
</gene>
<dbReference type="Pfam" id="PF08238">
    <property type="entry name" value="Sel1"/>
    <property type="match status" value="6"/>
</dbReference>
<dbReference type="PANTHER" id="PTHR43628">
    <property type="entry name" value="ACTIVATOR OF C KINASE PROTEIN 1-RELATED"/>
    <property type="match status" value="1"/>
</dbReference>
<dbReference type="InterPro" id="IPR011990">
    <property type="entry name" value="TPR-like_helical_dom_sf"/>
</dbReference>
<dbReference type="InterPro" id="IPR001245">
    <property type="entry name" value="Ser-Thr/Tyr_kinase_cat_dom"/>
</dbReference>
<feature type="domain" description="Protein kinase" evidence="3">
    <location>
        <begin position="31"/>
        <end position="301"/>
    </location>
</feature>
<dbReference type="Gene3D" id="1.10.510.10">
    <property type="entry name" value="Transferase(Phosphotransferase) domain 1"/>
    <property type="match status" value="1"/>
</dbReference>
<dbReference type="GO" id="GO:0004672">
    <property type="term" value="F:protein kinase activity"/>
    <property type="evidence" value="ECO:0007669"/>
    <property type="project" value="InterPro"/>
</dbReference>
<dbReference type="GO" id="GO:0005524">
    <property type="term" value="F:ATP binding"/>
    <property type="evidence" value="ECO:0007669"/>
    <property type="project" value="UniProtKB-UniRule"/>
</dbReference>
<proteinExistence type="predicted"/>
<feature type="coiled-coil region" evidence="2">
    <location>
        <begin position="320"/>
        <end position="347"/>
    </location>
</feature>
<dbReference type="SUPFAM" id="SSF56112">
    <property type="entry name" value="Protein kinase-like (PK-like)"/>
    <property type="match status" value="1"/>
</dbReference>
<keyword evidence="1" id="KW-0067">ATP-binding</keyword>
<dbReference type="Pfam" id="PF07714">
    <property type="entry name" value="PK_Tyr_Ser-Thr"/>
    <property type="match status" value="1"/>
</dbReference>
<dbReference type="AlphaFoldDB" id="A0A015IKA9"/>
<name>A0A015IKA9_RHIIW</name>
<protein>
    <submittedName>
        <fullName evidence="4">Kic1p</fullName>
    </submittedName>
</protein>
<dbReference type="InterPro" id="IPR011009">
    <property type="entry name" value="Kinase-like_dom_sf"/>
</dbReference>
<dbReference type="PROSITE" id="PS50011">
    <property type="entry name" value="PROTEIN_KINASE_DOM"/>
    <property type="match status" value="1"/>
</dbReference>
<comment type="caution">
    <text evidence="4">The sequence shown here is derived from an EMBL/GenBank/DDBJ whole genome shotgun (WGS) entry which is preliminary data.</text>
</comment>
<dbReference type="HOGENOM" id="CLU_000288_7_12_1"/>
<evidence type="ECO:0000256" key="1">
    <source>
        <dbReference type="PROSITE-ProRule" id="PRU10141"/>
    </source>
</evidence>
<evidence type="ECO:0000313" key="4">
    <source>
        <dbReference type="EMBL" id="EXX54555.1"/>
    </source>
</evidence>
<feature type="binding site" evidence="1">
    <location>
        <position position="60"/>
    </location>
    <ligand>
        <name>ATP</name>
        <dbReference type="ChEBI" id="CHEBI:30616"/>
    </ligand>
</feature>